<proteinExistence type="inferred from homology"/>
<feature type="transmembrane region" description="Helical" evidence="7">
    <location>
        <begin position="60"/>
        <end position="82"/>
    </location>
</feature>
<dbReference type="Pfam" id="PF04239">
    <property type="entry name" value="DUF421"/>
    <property type="match status" value="1"/>
</dbReference>
<dbReference type="InterPro" id="IPR023090">
    <property type="entry name" value="UPF0702_alpha/beta_dom_sf"/>
</dbReference>
<dbReference type="EMBL" id="JAPQFJ010000026">
    <property type="protein sequence ID" value="MCY6960355.1"/>
    <property type="molecule type" value="Genomic_DNA"/>
</dbReference>
<evidence type="ECO:0000259" key="9">
    <source>
        <dbReference type="Pfam" id="PF20730"/>
    </source>
</evidence>
<accession>A0ABT4DDG8</accession>
<dbReference type="RefSeq" id="WP_268062792.1">
    <property type="nucleotide sequence ID" value="NZ_JAPQFJ010000026.1"/>
</dbReference>
<keyword evidence="11" id="KW-1185">Reference proteome</keyword>
<dbReference type="Gene3D" id="3.30.240.20">
    <property type="entry name" value="bsu07140 like domains"/>
    <property type="match status" value="2"/>
</dbReference>
<gene>
    <name evidence="10" type="ORF">OW729_17220</name>
</gene>
<keyword evidence="6 7" id="KW-0472">Membrane</keyword>
<evidence type="ECO:0000256" key="7">
    <source>
        <dbReference type="SAM" id="Phobius"/>
    </source>
</evidence>
<keyword evidence="5 7" id="KW-1133">Transmembrane helix</keyword>
<dbReference type="InterPro" id="IPR048454">
    <property type="entry name" value="YetF_N"/>
</dbReference>
<keyword evidence="3" id="KW-1003">Cell membrane</keyword>
<reference evidence="10" key="1">
    <citation type="submission" date="2022-12" db="EMBL/GenBank/DDBJ databases">
        <title>Clostridium sp. nov., isolated from industrial wastewater.</title>
        <authorList>
            <person name="Jiayan W."/>
        </authorList>
    </citation>
    <scope>NUCLEOTIDE SEQUENCE</scope>
    <source>
        <strain evidence="10">ZC22-4</strain>
    </source>
</reference>
<organism evidence="10 11">
    <name type="scientific">Clostridium brassicae</name>
    <dbReference type="NCBI Taxonomy" id="2999072"/>
    <lineage>
        <taxon>Bacteria</taxon>
        <taxon>Bacillati</taxon>
        <taxon>Bacillota</taxon>
        <taxon>Clostridia</taxon>
        <taxon>Eubacteriales</taxon>
        <taxon>Clostridiaceae</taxon>
        <taxon>Clostridium</taxon>
    </lineage>
</organism>
<evidence type="ECO:0000256" key="6">
    <source>
        <dbReference type="ARBA" id="ARBA00023136"/>
    </source>
</evidence>
<evidence type="ECO:0000256" key="5">
    <source>
        <dbReference type="ARBA" id="ARBA00022989"/>
    </source>
</evidence>
<evidence type="ECO:0000256" key="4">
    <source>
        <dbReference type="ARBA" id="ARBA00022692"/>
    </source>
</evidence>
<dbReference type="Pfam" id="PF20730">
    <property type="entry name" value="YetF_N"/>
    <property type="match status" value="1"/>
</dbReference>
<sequence length="229" mass="25950">MIIEIFNTIVKTTIAFSISLLIARILGKKQMSHSTFFNYITGITIGSIVANMTLESNTYFIKGVVSLLCWCLLTSIIGFICLKSVKLRVILDGEPTIIIKKGEIIEKALYSTQLNLDDLSMMLRNKDIFSIKEVEYAILEPDGKLSVLKKQEEKEVTKKDMSIVTTSHMYIPTELVVDGKLLEHNLKELNLTKEWLYTQLKNSGINSIKQAFYIEIQSDGTLYIQKKGV</sequence>
<dbReference type="InterPro" id="IPR007353">
    <property type="entry name" value="DUF421"/>
</dbReference>
<evidence type="ECO:0000256" key="3">
    <source>
        <dbReference type="ARBA" id="ARBA00022475"/>
    </source>
</evidence>
<comment type="caution">
    <text evidence="10">The sequence shown here is derived from an EMBL/GenBank/DDBJ whole genome shotgun (WGS) entry which is preliminary data.</text>
</comment>
<evidence type="ECO:0000313" key="10">
    <source>
        <dbReference type="EMBL" id="MCY6960355.1"/>
    </source>
</evidence>
<feature type="domain" description="YetF C-terminal" evidence="8">
    <location>
        <begin position="83"/>
        <end position="216"/>
    </location>
</feature>
<evidence type="ECO:0000256" key="2">
    <source>
        <dbReference type="ARBA" id="ARBA00006448"/>
    </source>
</evidence>
<name>A0ABT4DDG8_9CLOT</name>
<feature type="transmembrane region" description="Helical" evidence="7">
    <location>
        <begin position="6"/>
        <end position="27"/>
    </location>
</feature>
<protein>
    <submittedName>
        <fullName evidence="10">DUF421 domain-containing protein</fullName>
    </submittedName>
</protein>
<keyword evidence="4 7" id="KW-0812">Transmembrane</keyword>
<comment type="subcellular location">
    <subcellularLocation>
        <location evidence="1">Cell membrane</location>
        <topology evidence="1">Multi-pass membrane protein</topology>
    </subcellularLocation>
</comment>
<dbReference type="Proteomes" id="UP001144612">
    <property type="component" value="Unassembled WGS sequence"/>
</dbReference>
<evidence type="ECO:0000259" key="8">
    <source>
        <dbReference type="Pfam" id="PF04239"/>
    </source>
</evidence>
<evidence type="ECO:0000256" key="1">
    <source>
        <dbReference type="ARBA" id="ARBA00004651"/>
    </source>
</evidence>
<evidence type="ECO:0000313" key="11">
    <source>
        <dbReference type="Proteomes" id="UP001144612"/>
    </source>
</evidence>
<feature type="transmembrane region" description="Helical" evidence="7">
    <location>
        <begin position="36"/>
        <end position="54"/>
    </location>
</feature>
<feature type="domain" description="YetF-like N-terminal transmembrane" evidence="9">
    <location>
        <begin position="6"/>
        <end position="80"/>
    </location>
</feature>
<dbReference type="PANTHER" id="PTHR34582">
    <property type="entry name" value="UPF0702 TRANSMEMBRANE PROTEIN YCAP"/>
    <property type="match status" value="1"/>
</dbReference>
<comment type="similarity">
    <text evidence="2">Belongs to the UPF0702 family.</text>
</comment>
<dbReference type="PANTHER" id="PTHR34582:SF7">
    <property type="entry name" value="UPF0702 TRANSMEMBRANE PROTEIN YDFS"/>
    <property type="match status" value="1"/>
</dbReference>